<dbReference type="Gene3D" id="3.90.550.10">
    <property type="entry name" value="Spore Coat Polysaccharide Biosynthesis Protein SpsA, Chain A"/>
    <property type="match status" value="1"/>
</dbReference>
<protein>
    <submittedName>
        <fullName evidence="6">Glycosyl transferase</fullName>
    </submittedName>
</protein>
<dbReference type="InterPro" id="IPR001173">
    <property type="entry name" value="Glyco_trans_2-like"/>
</dbReference>
<dbReference type="InterPro" id="IPR029044">
    <property type="entry name" value="Nucleotide-diphossugar_trans"/>
</dbReference>
<dbReference type="RefSeq" id="WP_281832912.1">
    <property type="nucleotide sequence ID" value="NZ_BSDY01000001.1"/>
</dbReference>
<reference evidence="6" key="1">
    <citation type="submission" date="2022-12" db="EMBL/GenBank/DDBJ databases">
        <title>Reference genome sequencing for broad-spectrum identification of bacterial and archaeal isolates by mass spectrometry.</title>
        <authorList>
            <person name="Sekiguchi Y."/>
            <person name="Tourlousse D.M."/>
        </authorList>
    </citation>
    <scope>NUCLEOTIDE SEQUENCE</scope>
    <source>
        <strain evidence="6">10succ1</strain>
    </source>
</reference>
<evidence type="ECO:0000259" key="5">
    <source>
        <dbReference type="Pfam" id="PF00535"/>
    </source>
</evidence>
<dbReference type="PANTHER" id="PTHR43630">
    <property type="entry name" value="POLY-BETA-1,6-N-ACETYL-D-GLUCOSAMINE SYNTHASE"/>
    <property type="match status" value="1"/>
</dbReference>
<sequence length="296" mass="34317">MKTLVILLSAYNNEEIIESCVMSSLNQRGANIHVVVADDGSTDSTPAILKKISNGHTNFHPIFLPHGERGIARKKALKRARELNPDYIYIIDSDMILEEDLCEKCISYLMNNPQIGSLVIPERAFTDHDNFFSKVKVFERNVVNRAGRFLGKTSIEAARFWRTEEYERSGGINFNQIAFEETQPTIRYLEQGGIIERAEFTGVAHNEKRVTLKNILQKKRYYFSVMDRTIESEDGGFMKTVRRWYFFRGVLYRGENLIEYIKHPVLTLGMIYMYLALTLVWIQELIKNNAKKEKIN</sequence>
<keyword evidence="4" id="KW-0812">Transmembrane</keyword>
<keyword evidence="4" id="KW-1133">Transmembrane helix</keyword>
<evidence type="ECO:0000256" key="1">
    <source>
        <dbReference type="ARBA" id="ARBA00006739"/>
    </source>
</evidence>
<feature type="transmembrane region" description="Helical" evidence="4">
    <location>
        <begin position="265"/>
        <end position="282"/>
    </location>
</feature>
<dbReference type="GO" id="GO:0016757">
    <property type="term" value="F:glycosyltransferase activity"/>
    <property type="evidence" value="ECO:0007669"/>
    <property type="project" value="UniProtKB-KW"/>
</dbReference>
<comment type="similarity">
    <text evidence="1">Belongs to the glycosyltransferase 2 family.</text>
</comment>
<dbReference type="AlphaFoldDB" id="A0A9W6LLX7"/>
<name>A0A9W6LLX7_9FUSO</name>
<evidence type="ECO:0000313" key="7">
    <source>
        <dbReference type="Proteomes" id="UP001144471"/>
    </source>
</evidence>
<evidence type="ECO:0000256" key="2">
    <source>
        <dbReference type="ARBA" id="ARBA00022676"/>
    </source>
</evidence>
<dbReference type="Pfam" id="PF00535">
    <property type="entry name" value="Glycos_transf_2"/>
    <property type="match status" value="1"/>
</dbReference>
<evidence type="ECO:0000256" key="4">
    <source>
        <dbReference type="SAM" id="Phobius"/>
    </source>
</evidence>
<organism evidence="6 7">
    <name type="scientific">Propionigenium maris DSM 9537</name>
    <dbReference type="NCBI Taxonomy" id="1123000"/>
    <lineage>
        <taxon>Bacteria</taxon>
        <taxon>Fusobacteriati</taxon>
        <taxon>Fusobacteriota</taxon>
        <taxon>Fusobacteriia</taxon>
        <taxon>Fusobacteriales</taxon>
        <taxon>Fusobacteriaceae</taxon>
        <taxon>Propionigenium</taxon>
    </lineage>
</organism>
<dbReference type="PANTHER" id="PTHR43630:SF1">
    <property type="entry name" value="POLY-BETA-1,6-N-ACETYL-D-GLUCOSAMINE SYNTHASE"/>
    <property type="match status" value="1"/>
</dbReference>
<keyword evidence="4" id="KW-0472">Membrane</keyword>
<gene>
    <name evidence="6" type="ORF">PM10SUCC1_03580</name>
</gene>
<keyword evidence="3 6" id="KW-0808">Transferase</keyword>
<keyword evidence="2" id="KW-0328">Glycosyltransferase</keyword>
<feature type="domain" description="Glycosyltransferase 2-like" evidence="5">
    <location>
        <begin position="6"/>
        <end position="131"/>
    </location>
</feature>
<dbReference type="Proteomes" id="UP001144471">
    <property type="component" value="Unassembled WGS sequence"/>
</dbReference>
<dbReference type="SUPFAM" id="SSF53448">
    <property type="entry name" value="Nucleotide-diphospho-sugar transferases"/>
    <property type="match status" value="1"/>
</dbReference>
<evidence type="ECO:0000256" key="3">
    <source>
        <dbReference type="ARBA" id="ARBA00022679"/>
    </source>
</evidence>
<evidence type="ECO:0000313" key="6">
    <source>
        <dbReference type="EMBL" id="GLI54843.1"/>
    </source>
</evidence>
<accession>A0A9W6LLX7</accession>
<dbReference type="EMBL" id="BSDY01000001">
    <property type="protein sequence ID" value="GLI54843.1"/>
    <property type="molecule type" value="Genomic_DNA"/>
</dbReference>
<keyword evidence="7" id="KW-1185">Reference proteome</keyword>
<comment type="caution">
    <text evidence="6">The sequence shown here is derived from an EMBL/GenBank/DDBJ whole genome shotgun (WGS) entry which is preliminary data.</text>
</comment>
<proteinExistence type="inferred from homology"/>